<dbReference type="Proteomes" id="UP000709959">
    <property type="component" value="Unassembled WGS sequence"/>
</dbReference>
<proteinExistence type="predicted"/>
<reference evidence="1 2" key="1">
    <citation type="submission" date="2020-10" db="EMBL/GenBank/DDBJ databases">
        <title>Connecting structure to function with the recovery of over 1000 high-quality activated sludge metagenome-assembled genomes encoding full-length rRNA genes using long-read sequencing.</title>
        <authorList>
            <person name="Singleton C.M."/>
            <person name="Petriglieri F."/>
            <person name="Kristensen J.M."/>
            <person name="Kirkegaard R.H."/>
            <person name="Michaelsen T.Y."/>
            <person name="Andersen M.H."/>
            <person name="Karst S.M."/>
            <person name="Dueholm M.S."/>
            <person name="Nielsen P.H."/>
            <person name="Albertsen M."/>
        </authorList>
    </citation>
    <scope>NUCLEOTIDE SEQUENCE [LARGE SCALE GENOMIC DNA]</scope>
    <source>
        <strain evidence="1">OdNE_18-Q3-R46-58_MAXAC.008</strain>
    </source>
</reference>
<dbReference type="AlphaFoldDB" id="A0A936F2I5"/>
<protein>
    <submittedName>
        <fullName evidence="1">Uncharacterized protein</fullName>
    </submittedName>
</protein>
<sequence>MRRSALFLFASALLVGQSAVLDDGRLDPSWFGAGVVFQPSKVLGFQWLKPNLDLRNRSLRLRAWEPAAWVQGPREVKDQTFLARVAPGLPAELERGVKRGLKGALPVSATLGDVVLVGRVADALGTDDDYMSVRPMTLSFDLKLIDGDSGEVLAAFHDTLTGPNTDAISYHFGRWCEAVGRALAAATAAQAPVTPVAAKPLPAPSKPAFDLEGALRRIDALGRDGLLSEAECEALRKKARDKAR</sequence>
<accession>A0A936F2I5</accession>
<dbReference type="EMBL" id="JADKCH010000007">
    <property type="protein sequence ID" value="MBK8572693.1"/>
    <property type="molecule type" value="Genomic_DNA"/>
</dbReference>
<organism evidence="1 2">
    <name type="scientific">Candidatus Geothrix odensensis</name>
    <dbReference type="NCBI Taxonomy" id="2954440"/>
    <lineage>
        <taxon>Bacteria</taxon>
        <taxon>Pseudomonadati</taxon>
        <taxon>Acidobacteriota</taxon>
        <taxon>Holophagae</taxon>
        <taxon>Holophagales</taxon>
        <taxon>Holophagaceae</taxon>
        <taxon>Geothrix</taxon>
    </lineage>
</organism>
<name>A0A936F2I5_9BACT</name>
<gene>
    <name evidence="1" type="ORF">IPN91_08605</name>
</gene>
<evidence type="ECO:0000313" key="1">
    <source>
        <dbReference type="EMBL" id="MBK8572693.1"/>
    </source>
</evidence>
<evidence type="ECO:0000313" key="2">
    <source>
        <dbReference type="Proteomes" id="UP000709959"/>
    </source>
</evidence>
<comment type="caution">
    <text evidence="1">The sequence shown here is derived from an EMBL/GenBank/DDBJ whole genome shotgun (WGS) entry which is preliminary data.</text>
</comment>